<dbReference type="AlphaFoldDB" id="A0AAV9ZZ05"/>
<reference evidence="3 4" key="1">
    <citation type="journal article" date="2024" name="J Genomics">
        <title>Draft genome sequencing and assembly of Favolaschia claudopus CIRM-BRFM 2984 isolated from oak limbs.</title>
        <authorList>
            <person name="Navarro D."/>
            <person name="Drula E."/>
            <person name="Chaduli D."/>
            <person name="Cazenave R."/>
            <person name="Ahrendt S."/>
            <person name="Wang J."/>
            <person name="Lipzen A."/>
            <person name="Daum C."/>
            <person name="Barry K."/>
            <person name="Grigoriev I.V."/>
            <person name="Favel A."/>
            <person name="Rosso M.N."/>
            <person name="Martin F."/>
        </authorList>
    </citation>
    <scope>NUCLEOTIDE SEQUENCE [LARGE SCALE GENOMIC DNA]</scope>
    <source>
        <strain evidence="3 4">CIRM-BRFM 2984</strain>
    </source>
</reference>
<keyword evidence="4" id="KW-1185">Reference proteome</keyword>
<organism evidence="3 4">
    <name type="scientific">Favolaschia claudopus</name>
    <dbReference type="NCBI Taxonomy" id="2862362"/>
    <lineage>
        <taxon>Eukaryota</taxon>
        <taxon>Fungi</taxon>
        <taxon>Dikarya</taxon>
        <taxon>Basidiomycota</taxon>
        <taxon>Agaricomycotina</taxon>
        <taxon>Agaricomycetes</taxon>
        <taxon>Agaricomycetidae</taxon>
        <taxon>Agaricales</taxon>
        <taxon>Marasmiineae</taxon>
        <taxon>Mycenaceae</taxon>
        <taxon>Favolaschia</taxon>
    </lineage>
</organism>
<evidence type="ECO:0000259" key="2">
    <source>
        <dbReference type="Pfam" id="PF20231"/>
    </source>
</evidence>
<sequence>MASDTAGNAEEDDLFYWDKNSDFSDSDDSDFDPSKDLLSSDGSDSESDSEATTSPPAIQIQQTAALRNNLTEDLASKVTKVLALMDGLGINLPIFLDALSWGDPECTANAKIRYARSALLNTRIELPAILRRWWRPPRPTTSKKARPKGAKPIMESFALECSLQLLEFELEGLADLFKSPAGPDVTEEELIGTSFPILIAGAKKRAPNLWNLLMSLSRTSSQRKQYPEKDPAKTIIVIIALFEYTRSHHRGRLQKLFAIYFKFKGLSAKGYDTLHAIGLTMSSRWTSDAVGRISDAAMEDMKRLMDIYPWLLSYDNVLIAFRVFSQRIDRKTLLGNGTACTVYVKRSAKRLPSTINRMLQEFRKDGLNAPLKAFNILEITENSNARRLSHTVHRVLKYLLESPDFDITSYPHRDDSAIQRPPPVFELECGPEHITLQYLLGTVDIPEAAYDDNARLINEWLHQLGLDATPELQKKIGLEQVMVWVGDQLTVDRLRNLARFRAEDDNSFERLDWLVSPPGWLHICMAFANSIHKQHIGTSKGRGLSAAFSVLGRKGLEKTKTQGPFFHDLDETLHIIAEAQFRELWLLVGGVSNLADLRKKSPAELYKLAEKIVSEHASSTALAMNRAKKRVDELKEQSIMFLRDVLPYIQLRSAIKRGDVGLMEDLIPEMLYRFVGGNKSKYHIEMLELLQGLNREWPPELRDFIRSNCWVINNTGRREGHMPVDEAQEMNIKDIKVTHRSEGPNIDWDYLKKLHPAIHVIRSVTSHMETEFKTRVRGWRHTILKREIDIQELQKWYRASRTHKFVANRKMPAKSDGDRPTDFVTKGFTALQTGKTLENWIEGRTVERATHQDWDSQTESSEASQ</sequence>
<feature type="domain" description="DUF6589" evidence="2">
    <location>
        <begin position="369"/>
        <end position="781"/>
    </location>
</feature>
<evidence type="ECO:0000313" key="4">
    <source>
        <dbReference type="Proteomes" id="UP001362999"/>
    </source>
</evidence>
<name>A0AAV9ZZ05_9AGAR</name>
<dbReference type="Pfam" id="PF20231">
    <property type="entry name" value="DUF6589"/>
    <property type="match status" value="1"/>
</dbReference>
<evidence type="ECO:0000256" key="1">
    <source>
        <dbReference type="SAM" id="MobiDB-lite"/>
    </source>
</evidence>
<dbReference type="EMBL" id="JAWWNJ010000098">
    <property type="protein sequence ID" value="KAK6996362.1"/>
    <property type="molecule type" value="Genomic_DNA"/>
</dbReference>
<protein>
    <recommendedName>
        <fullName evidence="2">DUF6589 domain-containing protein</fullName>
    </recommendedName>
</protein>
<comment type="caution">
    <text evidence="3">The sequence shown here is derived from an EMBL/GenBank/DDBJ whole genome shotgun (WGS) entry which is preliminary data.</text>
</comment>
<evidence type="ECO:0000313" key="3">
    <source>
        <dbReference type="EMBL" id="KAK6996362.1"/>
    </source>
</evidence>
<dbReference type="Proteomes" id="UP001362999">
    <property type="component" value="Unassembled WGS sequence"/>
</dbReference>
<proteinExistence type="predicted"/>
<feature type="region of interest" description="Disordered" evidence="1">
    <location>
        <begin position="19"/>
        <end position="58"/>
    </location>
</feature>
<accession>A0AAV9ZZ05</accession>
<gene>
    <name evidence="3" type="ORF">R3P38DRAFT_2655364</name>
</gene>
<dbReference type="InterPro" id="IPR046496">
    <property type="entry name" value="DUF6589"/>
</dbReference>